<feature type="region of interest" description="Disordered" evidence="1">
    <location>
        <begin position="1"/>
        <end position="34"/>
    </location>
</feature>
<dbReference type="AlphaFoldDB" id="A0A9P5S305"/>
<organism evidence="2 3">
    <name type="scientific">Linnemannia schmuckeri</name>
    <dbReference type="NCBI Taxonomy" id="64567"/>
    <lineage>
        <taxon>Eukaryota</taxon>
        <taxon>Fungi</taxon>
        <taxon>Fungi incertae sedis</taxon>
        <taxon>Mucoromycota</taxon>
        <taxon>Mortierellomycotina</taxon>
        <taxon>Mortierellomycetes</taxon>
        <taxon>Mortierellales</taxon>
        <taxon>Mortierellaceae</taxon>
        <taxon>Linnemannia</taxon>
    </lineage>
</organism>
<gene>
    <name evidence="2" type="ORF">BG015_006732</name>
</gene>
<sequence length="565" mass="62909">MSPPPQPTAKIGTPTDLKPSHSLSGIQDHTGAIPPDLPLKTDFLRKVKPRYWTAEGFLSHGYLDLDLLLHDLATMAVARARGPTRQMMISHCRNLVKFYKSEEGDVLIQLLKSKQRLVKEHQLFDMNASIAALKNYRVINVAQPWNKLMAAYLEKQRGLSIDDMDLSPETDLDGEQAHLYQHCLRILAKDIPTLLEQKQLLTMLSGIMDLRLVTFGCAREQLLDSRYAEPLDKEITDTLKFLEPYIKLGPTILRLRIESLLGKKAELVLAGEDMSPAMPALRLINKLVTSIDAATLPTTEAEYVALWKETLETLSEGKLKLRSGETICNATAVQKRSSIFLWNTPNDTESGRKVDLILEVDGVEIMNIEAKRGQDPVQAESQYSKNLRINQAIYLAARQRGVVLETIPFLDIRGCTGLVCVLTKKPKSSVFMGGLACQHVIELPVRLDDIVDFMSQGGGLQTLTRFVSIVLKFQENIKQQLKTQRSIGAATSTPQINSSNNSNNSNTNISQHDNNINYNYGDNDKDNDSSCTPPPQPPLDLVNKNVNETLVTNSLLAQPTTAMNT</sequence>
<evidence type="ECO:0000313" key="3">
    <source>
        <dbReference type="Proteomes" id="UP000748756"/>
    </source>
</evidence>
<feature type="compositionally biased region" description="Low complexity" evidence="1">
    <location>
        <begin position="492"/>
        <end position="521"/>
    </location>
</feature>
<dbReference type="Proteomes" id="UP000748756">
    <property type="component" value="Unassembled WGS sequence"/>
</dbReference>
<protein>
    <submittedName>
        <fullName evidence="2">Uncharacterized protein</fullName>
    </submittedName>
</protein>
<keyword evidence="3" id="KW-1185">Reference proteome</keyword>
<accession>A0A9P5S305</accession>
<name>A0A9P5S305_9FUNG</name>
<feature type="region of interest" description="Disordered" evidence="1">
    <location>
        <begin position="485"/>
        <end position="542"/>
    </location>
</feature>
<comment type="caution">
    <text evidence="2">The sequence shown here is derived from an EMBL/GenBank/DDBJ whole genome shotgun (WGS) entry which is preliminary data.</text>
</comment>
<evidence type="ECO:0000256" key="1">
    <source>
        <dbReference type="SAM" id="MobiDB-lite"/>
    </source>
</evidence>
<proteinExistence type="predicted"/>
<evidence type="ECO:0000313" key="2">
    <source>
        <dbReference type="EMBL" id="KAF9151399.1"/>
    </source>
</evidence>
<reference evidence="2" key="1">
    <citation type="journal article" date="2020" name="Fungal Divers.">
        <title>Resolving the Mortierellaceae phylogeny through synthesis of multi-gene phylogenetics and phylogenomics.</title>
        <authorList>
            <person name="Vandepol N."/>
            <person name="Liber J."/>
            <person name="Desiro A."/>
            <person name="Na H."/>
            <person name="Kennedy M."/>
            <person name="Barry K."/>
            <person name="Grigoriev I.V."/>
            <person name="Miller A.N."/>
            <person name="O'Donnell K."/>
            <person name="Stajich J.E."/>
            <person name="Bonito G."/>
        </authorList>
    </citation>
    <scope>NUCLEOTIDE SEQUENCE</scope>
    <source>
        <strain evidence="2">NRRL 6426</strain>
    </source>
</reference>
<dbReference type="EMBL" id="JAAAUQ010000326">
    <property type="protein sequence ID" value="KAF9151399.1"/>
    <property type="molecule type" value="Genomic_DNA"/>
</dbReference>
<dbReference type="OrthoDB" id="2412254at2759"/>